<dbReference type="NCBIfam" id="TIGR00229">
    <property type="entry name" value="sensory_box"/>
    <property type="match status" value="1"/>
</dbReference>
<dbReference type="InterPro" id="IPR000014">
    <property type="entry name" value="PAS"/>
</dbReference>
<feature type="domain" description="PAS" evidence="5">
    <location>
        <begin position="117"/>
        <end position="176"/>
    </location>
</feature>
<dbReference type="KEGG" id="scor:J3U87_26270"/>
<dbReference type="PANTHER" id="PTHR43065:SF51">
    <property type="entry name" value="HISTIDINE KINASE"/>
    <property type="match status" value="1"/>
</dbReference>
<comment type="catalytic activity">
    <reaction evidence="1">
        <text>ATP + protein L-histidine = ADP + protein N-phospho-L-histidine.</text>
        <dbReference type="EC" id="2.7.13.3"/>
    </reaction>
</comment>
<keyword evidence="3" id="KW-0812">Transmembrane</keyword>
<dbReference type="PROSITE" id="PS50112">
    <property type="entry name" value="PAS"/>
    <property type="match status" value="1"/>
</dbReference>
<dbReference type="PANTHER" id="PTHR43065">
    <property type="entry name" value="SENSOR HISTIDINE KINASE"/>
    <property type="match status" value="1"/>
</dbReference>
<evidence type="ECO:0000256" key="1">
    <source>
        <dbReference type="ARBA" id="ARBA00000085"/>
    </source>
</evidence>
<dbReference type="Gene3D" id="3.30.565.10">
    <property type="entry name" value="Histidine kinase-like ATPase, C-terminal domain"/>
    <property type="match status" value="1"/>
</dbReference>
<dbReference type="AlphaFoldDB" id="A0A8A4THY7"/>
<dbReference type="SUPFAM" id="SSF55785">
    <property type="entry name" value="PYP-like sensor domain (PAS domain)"/>
    <property type="match status" value="1"/>
</dbReference>
<dbReference type="InterPro" id="IPR004358">
    <property type="entry name" value="Sig_transdc_His_kin-like_C"/>
</dbReference>
<gene>
    <name evidence="6" type="ORF">J3U87_26270</name>
</gene>
<keyword evidence="3" id="KW-0472">Membrane</keyword>
<dbReference type="PRINTS" id="PR00344">
    <property type="entry name" value="BCTRLSENSOR"/>
</dbReference>
<evidence type="ECO:0000259" key="5">
    <source>
        <dbReference type="PROSITE" id="PS50112"/>
    </source>
</evidence>
<dbReference type="SMART" id="SM00387">
    <property type="entry name" value="HATPase_c"/>
    <property type="match status" value="1"/>
</dbReference>
<dbReference type="CDD" id="cd00130">
    <property type="entry name" value="PAS"/>
    <property type="match status" value="1"/>
</dbReference>
<dbReference type="Pfam" id="PF02518">
    <property type="entry name" value="HATPase_c"/>
    <property type="match status" value="1"/>
</dbReference>
<keyword evidence="7" id="KW-1185">Reference proteome</keyword>
<dbReference type="InterPro" id="IPR036890">
    <property type="entry name" value="HATPase_C_sf"/>
</dbReference>
<dbReference type="InterPro" id="IPR036097">
    <property type="entry name" value="HisK_dim/P_sf"/>
</dbReference>
<evidence type="ECO:0000256" key="3">
    <source>
        <dbReference type="SAM" id="Phobius"/>
    </source>
</evidence>
<dbReference type="SUPFAM" id="SSF55874">
    <property type="entry name" value="ATPase domain of HSP90 chaperone/DNA topoisomerase II/histidine kinase"/>
    <property type="match status" value="1"/>
</dbReference>
<feature type="transmembrane region" description="Helical" evidence="3">
    <location>
        <begin position="42"/>
        <end position="61"/>
    </location>
</feature>
<name>A0A8A4THY7_SULCO</name>
<dbReference type="InterPro" id="IPR003594">
    <property type="entry name" value="HATPase_dom"/>
</dbReference>
<evidence type="ECO:0000313" key="6">
    <source>
        <dbReference type="EMBL" id="QTD49107.1"/>
    </source>
</evidence>
<dbReference type="PROSITE" id="PS50109">
    <property type="entry name" value="HIS_KIN"/>
    <property type="match status" value="1"/>
</dbReference>
<evidence type="ECO:0000256" key="2">
    <source>
        <dbReference type="ARBA" id="ARBA00012438"/>
    </source>
</evidence>
<keyword evidence="3" id="KW-1133">Transmembrane helix</keyword>
<dbReference type="GO" id="GO:0000155">
    <property type="term" value="F:phosphorelay sensor kinase activity"/>
    <property type="evidence" value="ECO:0007669"/>
    <property type="project" value="InterPro"/>
</dbReference>
<feature type="domain" description="Histidine kinase" evidence="4">
    <location>
        <begin position="232"/>
        <end position="439"/>
    </location>
</feature>
<organism evidence="6 7">
    <name type="scientific">Sulfidibacter corallicola</name>
    <dbReference type="NCBI Taxonomy" id="2818388"/>
    <lineage>
        <taxon>Bacteria</taxon>
        <taxon>Pseudomonadati</taxon>
        <taxon>Acidobacteriota</taxon>
        <taxon>Holophagae</taxon>
        <taxon>Acanthopleuribacterales</taxon>
        <taxon>Acanthopleuribacteraceae</taxon>
        <taxon>Sulfidibacter</taxon>
    </lineage>
</organism>
<dbReference type="Proteomes" id="UP000663929">
    <property type="component" value="Chromosome"/>
</dbReference>
<dbReference type="Gene3D" id="3.30.450.20">
    <property type="entry name" value="PAS domain"/>
    <property type="match status" value="1"/>
</dbReference>
<dbReference type="RefSeq" id="WP_237378750.1">
    <property type="nucleotide sequence ID" value="NZ_CP071793.1"/>
</dbReference>
<dbReference type="InterPro" id="IPR035965">
    <property type="entry name" value="PAS-like_dom_sf"/>
</dbReference>
<reference evidence="6" key="1">
    <citation type="submission" date="2021-03" db="EMBL/GenBank/DDBJ databases">
        <title>Acanthopleuribacteraceae sp. M133.</title>
        <authorList>
            <person name="Wang G."/>
        </authorList>
    </citation>
    <scope>NUCLEOTIDE SEQUENCE</scope>
    <source>
        <strain evidence="6">M133</strain>
    </source>
</reference>
<accession>A0A8A4THY7</accession>
<dbReference type="SUPFAM" id="SSF47384">
    <property type="entry name" value="Homodimeric domain of signal transducing histidine kinase"/>
    <property type="match status" value="1"/>
</dbReference>
<evidence type="ECO:0000313" key="7">
    <source>
        <dbReference type="Proteomes" id="UP000663929"/>
    </source>
</evidence>
<sequence length="450" mass="49399">MRRPGLEFQLAGLCLLPGGIAGAALAFEYVSHHSRSPVFWPLLGGLAAACLVTALVVIYKVRHAFGTLINLLGSLREGEYAIYGRIRSPGSPFDAVLAEINGLTAILKEQRLGEQGALLLLDRVIREIDAAVIVFDQHRIIQRTNPAAQRMFGQNKSVLEGKSAGALGLTEFLKEEGRRLVTHDFAGETGRWEISCRRFKEKGLVYTLLMVGNLSAVLREEERRAWKKLIRVLGHELNNGLAAIHSTADTLHGWAAHPRGEPLPNEDLLSGLSEIINQSADLSRFLNGYTRLAKLPPPEMCSLDLPSLIRRLVKLFPDVEIDIQAPETLETKADEGQLMQAGLNLLKNAVEATTLREGRVEIRLTGNRETATVQIIDEGEGIQNPDNLFTPFYTTKPKGAGIGLLLSREIIEAHGGTLELKNRENAKGCIASITLPRNTKSRSLESHDEA</sequence>
<dbReference type="EMBL" id="CP071793">
    <property type="protein sequence ID" value="QTD49107.1"/>
    <property type="molecule type" value="Genomic_DNA"/>
</dbReference>
<proteinExistence type="predicted"/>
<evidence type="ECO:0000259" key="4">
    <source>
        <dbReference type="PROSITE" id="PS50109"/>
    </source>
</evidence>
<dbReference type="InterPro" id="IPR005467">
    <property type="entry name" value="His_kinase_dom"/>
</dbReference>
<protein>
    <recommendedName>
        <fullName evidence="2">histidine kinase</fullName>
        <ecNumber evidence="2">2.7.13.3</ecNumber>
    </recommendedName>
</protein>
<dbReference type="SMART" id="SM00091">
    <property type="entry name" value="PAS"/>
    <property type="match status" value="1"/>
</dbReference>
<dbReference type="EC" id="2.7.13.3" evidence="2"/>